<dbReference type="SUPFAM" id="SSF54495">
    <property type="entry name" value="UBC-like"/>
    <property type="match status" value="1"/>
</dbReference>
<organism evidence="4 5">
    <name type="scientific">Bremia lactucae</name>
    <name type="common">Lettuce downy mildew</name>
    <dbReference type="NCBI Taxonomy" id="4779"/>
    <lineage>
        <taxon>Eukaryota</taxon>
        <taxon>Sar</taxon>
        <taxon>Stramenopiles</taxon>
        <taxon>Oomycota</taxon>
        <taxon>Peronosporomycetes</taxon>
        <taxon>Peronosporales</taxon>
        <taxon>Peronosporaceae</taxon>
        <taxon>Bremia</taxon>
    </lineage>
</organism>
<reference evidence="4 5" key="1">
    <citation type="journal article" date="2021" name="Genome Biol.">
        <title>AFLAP: assembly-free linkage analysis pipeline using k-mers from genome sequencing data.</title>
        <authorList>
            <person name="Fletcher K."/>
            <person name="Zhang L."/>
            <person name="Gil J."/>
            <person name="Han R."/>
            <person name="Cavanaugh K."/>
            <person name="Michelmore R."/>
        </authorList>
    </citation>
    <scope>NUCLEOTIDE SEQUENCE [LARGE SCALE GENOMIC DNA]</scope>
    <source>
        <strain evidence="4 5">SF5</strain>
    </source>
</reference>
<dbReference type="AlphaFoldDB" id="A0A976IJF1"/>
<dbReference type="Gene3D" id="3.10.110.10">
    <property type="entry name" value="Ubiquitin Conjugating Enzyme"/>
    <property type="match status" value="1"/>
</dbReference>
<dbReference type="KEGG" id="blac:94352028"/>
<dbReference type="OrthoDB" id="1158011at2759"/>
<dbReference type="RefSeq" id="XP_067822413.1">
    <property type="nucleotide sequence ID" value="XM_067966357.1"/>
</dbReference>
<evidence type="ECO:0000259" key="3">
    <source>
        <dbReference type="PROSITE" id="PS50127"/>
    </source>
</evidence>
<evidence type="ECO:0000313" key="4">
    <source>
        <dbReference type="EMBL" id="TDH72914.1"/>
    </source>
</evidence>
<keyword evidence="2" id="KW-0812">Transmembrane</keyword>
<keyword evidence="2" id="KW-0472">Membrane</keyword>
<feature type="compositionally biased region" description="Polar residues" evidence="1">
    <location>
        <begin position="239"/>
        <end position="259"/>
    </location>
</feature>
<accession>A0A976IJF1</accession>
<dbReference type="FunFam" id="3.10.110.10:FF:000086">
    <property type="entry name" value="Ubiquitin-conjugating enzyme E2 J1"/>
    <property type="match status" value="1"/>
</dbReference>
<feature type="region of interest" description="Disordered" evidence="1">
    <location>
        <begin position="189"/>
        <end position="261"/>
    </location>
</feature>
<dbReference type="Proteomes" id="UP000294530">
    <property type="component" value="Unassembled WGS sequence"/>
</dbReference>
<dbReference type="GeneID" id="94352028"/>
<dbReference type="PANTHER" id="PTHR24067">
    <property type="entry name" value="UBIQUITIN-CONJUGATING ENZYME E2"/>
    <property type="match status" value="1"/>
</dbReference>
<keyword evidence="5" id="KW-1185">Reference proteome</keyword>
<dbReference type="CDD" id="cd23799">
    <property type="entry name" value="UBCc_UBE2J"/>
    <property type="match status" value="1"/>
</dbReference>
<gene>
    <name evidence="4" type="ORF">CCR75_008303</name>
</gene>
<evidence type="ECO:0000256" key="2">
    <source>
        <dbReference type="SAM" id="Phobius"/>
    </source>
</evidence>
<feature type="domain" description="UBC core" evidence="3">
    <location>
        <begin position="8"/>
        <end position="159"/>
    </location>
</feature>
<dbReference type="Pfam" id="PF00179">
    <property type="entry name" value="UQ_con"/>
    <property type="match status" value="1"/>
</dbReference>
<dbReference type="InterPro" id="IPR050113">
    <property type="entry name" value="Ub_conjugating_enzyme"/>
</dbReference>
<comment type="caution">
    <text evidence="4">The sequence shown here is derived from an EMBL/GenBank/DDBJ whole genome shotgun (WGS) entry which is preliminary data.</text>
</comment>
<dbReference type="InterPro" id="IPR000608">
    <property type="entry name" value="UBC"/>
</dbReference>
<keyword evidence="2" id="KW-1133">Transmembrane helix</keyword>
<protein>
    <recommendedName>
        <fullName evidence="3">UBC core domain-containing protein</fullName>
    </recommendedName>
</protein>
<name>A0A976IJF1_BRELC</name>
<feature type="transmembrane region" description="Helical" evidence="2">
    <location>
        <begin position="321"/>
        <end position="338"/>
    </location>
</feature>
<evidence type="ECO:0000256" key="1">
    <source>
        <dbReference type="SAM" id="MobiDB-lite"/>
    </source>
</evidence>
<sequence length="349" mass="37878">MVAGVRNTAIKRIQGDVREMMTNPSDQYDAAPLETNMFDWHFTLRGPPDSEFEGGIYHGRIILPSDYPFKPPNIMLLTPNGRFEVKKKICLSISAYHPEEWQPAWGVRLILEALISFMPTKGEGAIGALDFSAAERRRLAKLSVDFKCETCGRVADLLPELKAGNEEKEVEKKPSKYAEQIAQLHLHSLESAPRADTANGQEETKAVVENSDSGKQEASDSAEAVVENSDSGKQEKSNSAEAVVENSSSGKQENSNSAETEGPVCVAADVGADAVISTTNAVEAEASVPGPTVEVIEQNGGTSRAASNVVRVREADSVDMFLHYVTIAIVMALFAILYKKLLQMHGVLQ</sequence>
<evidence type="ECO:0000313" key="5">
    <source>
        <dbReference type="Proteomes" id="UP000294530"/>
    </source>
</evidence>
<dbReference type="EMBL" id="SHOA02000001">
    <property type="protein sequence ID" value="TDH72914.1"/>
    <property type="molecule type" value="Genomic_DNA"/>
</dbReference>
<proteinExistence type="predicted"/>
<dbReference type="InterPro" id="IPR016135">
    <property type="entry name" value="UBQ-conjugating_enzyme/RWD"/>
</dbReference>
<dbReference type="PROSITE" id="PS50127">
    <property type="entry name" value="UBC_2"/>
    <property type="match status" value="1"/>
</dbReference>
<dbReference type="SMART" id="SM00212">
    <property type="entry name" value="UBCc"/>
    <property type="match status" value="1"/>
</dbReference>
<feature type="compositionally biased region" description="Basic and acidic residues" evidence="1">
    <location>
        <begin position="202"/>
        <end position="218"/>
    </location>
</feature>